<sequence length="259" mass="28569">MFFGQFAQGFDKGFGRADEVHIADKGFDNHAGDFAAALGKGFFELGDVVVFEYQSMFGKVGRHAGGRRVTKRQQSAAGFDEQAVGMAVVAAFKLDDFVAAGKTACQTDGGHRCFRTGADKAQLLDRRHDFGDFFGNDNFAFSWRTKRQTAQSRFAHGFDDFRMGMADNRRTPRADIVGITRAVFVPNIRAFGFFDKARHTSDAAECAHRRVHAAGNNGFGAVEQAFITVHGQFFRKRSSENQIDAILTPNPFQTAQASK</sequence>
<dbReference type="eggNOG" id="ENOG50345DZ">
    <property type="taxonomic scope" value="Bacteria"/>
</dbReference>
<evidence type="ECO:0000313" key="1">
    <source>
        <dbReference type="EMBL" id="EEG33313.1"/>
    </source>
</evidence>
<dbReference type="AlphaFoldDB" id="C0ENW6"/>
<protein>
    <submittedName>
        <fullName evidence="1">Uncharacterized protein</fullName>
    </submittedName>
</protein>
<dbReference type="Proteomes" id="UP000004457">
    <property type="component" value="Unassembled WGS sequence"/>
</dbReference>
<name>C0ENW6_NEIFL</name>
<comment type="caution">
    <text evidence="1">The sequence shown here is derived from an EMBL/GenBank/DDBJ whole genome shotgun (WGS) entry which is preliminary data.</text>
</comment>
<accession>C0ENW6</accession>
<evidence type="ECO:0000313" key="2">
    <source>
        <dbReference type="Proteomes" id="UP000004457"/>
    </source>
</evidence>
<proteinExistence type="predicted"/>
<organism evidence="1 2">
    <name type="scientific">Neisseria flavescens NRL30031/H210</name>
    <dbReference type="NCBI Taxonomy" id="546264"/>
    <lineage>
        <taxon>Bacteria</taxon>
        <taxon>Pseudomonadati</taxon>
        <taxon>Pseudomonadota</taxon>
        <taxon>Betaproteobacteria</taxon>
        <taxon>Neisseriales</taxon>
        <taxon>Neisseriaceae</taxon>
        <taxon>Neisseria</taxon>
    </lineage>
</organism>
<dbReference type="EMBL" id="ACEN01000073">
    <property type="protein sequence ID" value="EEG33313.1"/>
    <property type="molecule type" value="Genomic_DNA"/>
</dbReference>
<gene>
    <name evidence="1" type="ORF">NEIFLAOT_01652</name>
</gene>
<keyword evidence="2" id="KW-1185">Reference proteome</keyword>
<reference evidence="1 2" key="1">
    <citation type="submission" date="2009-01" db="EMBL/GenBank/DDBJ databases">
        <authorList>
            <person name="Fulton L."/>
            <person name="Clifton S."/>
            <person name="Chinwalla A.T."/>
            <person name="Mitreva M."/>
            <person name="Sodergren E."/>
            <person name="Weinstock G."/>
            <person name="Clifton S."/>
            <person name="Dooling D.J."/>
            <person name="Fulton B."/>
            <person name="Minx P."/>
            <person name="Pepin K.H."/>
            <person name="Johnson M."/>
            <person name="Bhonagiri V."/>
            <person name="Nash W.E."/>
            <person name="Mardis E.R."/>
            <person name="Wilson R.K."/>
        </authorList>
    </citation>
    <scope>NUCLEOTIDE SEQUENCE [LARGE SCALE GENOMIC DNA]</scope>
    <source>
        <strain evidence="1 2">NRL30031/H210</strain>
    </source>
</reference>